<organism evidence="1 2">
    <name type="scientific">Lasiosphaeria miniovina</name>
    <dbReference type="NCBI Taxonomy" id="1954250"/>
    <lineage>
        <taxon>Eukaryota</taxon>
        <taxon>Fungi</taxon>
        <taxon>Dikarya</taxon>
        <taxon>Ascomycota</taxon>
        <taxon>Pezizomycotina</taxon>
        <taxon>Sordariomycetes</taxon>
        <taxon>Sordariomycetidae</taxon>
        <taxon>Sordariales</taxon>
        <taxon>Lasiosphaeriaceae</taxon>
        <taxon>Lasiosphaeria</taxon>
    </lineage>
</organism>
<keyword evidence="2" id="KW-1185">Reference proteome</keyword>
<dbReference type="RefSeq" id="XP_060303942.1">
    <property type="nucleotide sequence ID" value="XM_060448161.1"/>
</dbReference>
<name>A0AA40ECL2_9PEZI</name>
<evidence type="ECO:0000313" key="1">
    <source>
        <dbReference type="EMBL" id="KAK0735065.1"/>
    </source>
</evidence>
<reference evidence="1" key="1">
    <citation type="submission" date="2023-06" db="EMBL/GenBank/DDBJ databases">
        <title>Genome-scale phylogeny and comparative genomics of the fungal order Sordariales.</title>
        <authorList>
            <consortium name="Lawrence Berkeley National Laboratory"/>
            <person name="Hensen N."/>
            <person name="Bonometti L."/>
            <person name="Westerberg I."/>
            <person name="Brannstrom I.O."/>
            <person name="Guillou S."/>
            <person name="Cros-Aarteil S."/>
            <person name="Calhoun S."/>
            <person name="Haridas S."/>
            <person name="Kuo A."/>
            <person name="Mondo S."/>
            <person name="Pangilinan J."/>
            <person name="Riley R."/>
            <person name="LaButti K."/>
            <person name="Andreopoulos B."/>
            <person name="Lipzen A."/>
            <person name="Chen C."/>
            <person name="Yanf M."/>
            <person name="Daum C."/>
            <person name="Ng V."/>
            <person name="Clum A."/>
            <person name="Steindorff A."/>
            <person name="Ohm R."/>
            <person name="Martin F."/>
            <person name="Silar P."/>
            <person name="Natvig D."/>
            <person name="Lalanne C."/>
            <person name="Gautier V."/>
            <person name="Ament-velasquez S.L."/>
            <person name="Kruys A."/>
            <person name="Hutchinson M.I."/>
            <person name="Powell A.J."/>
            <person name="Barry K."/>
            <person name="Miller A.N."/>
            <person name="Grigoriev I.V."/>
            <person name="Debuchy R."/>
            <person name="Gladieux P."/>
            <person name="Thoren M.H."/>
            <person name="Johannesson H."/>
        </authorList>
    </citation>
    <scope>NUCLEOTIDE SEQUENCE</scope>
    <source>
        <strain evidence="1">SMH2392-1A</strain>
    </source>
</reference>
<comment type="caution">
    <text evidence="1">The sequence shown here is derived from an EMBL/GenBank/DDBJ whole genome shotgun (WGS) entry which is preliminary data.</text>
</comment>
<sequence length="63" mass="6484">MSGVAIRRLLCNSAARLPVSWEILGWPAPASAGPLLAVVPTVGRSGTAAVSNEAGAQQPWRDC</sequence>
<gene>
    <name evidence="1" type="ORF">B0T26DRAFT_94941</name>
</gene>
<evidence type="ECO:0000313" key="2">
    <source>
        <dbReference type="Proteomes" id="UP001172101"/>
    </source>
</evidence>
<dbReference type="AlphaFoldDB" id="A0AA40ECL2"/>
<dbReference type="GeneID" id="85331431"/>
<accession>A0AA40ECL2</accession>
<protein>
    <submittedName>
        <fullName evidence="1">Uncharacterized protein</fullName>
    </submittedName>
</protein>
<dbReference type="Proteomes" id="UP001172101">
    <property type="component" value="Unassembled WGS sequence"/>
</dbReference>
<dbReference type="EMBL" id="JAUIRO010000001">
    <property type="protein sequence ID" value="KAK0735065.1"/>
    <property type="molecule type" value="Genomic_DNA"/>
</dbReference>
<proteinExistence type="predicted"/>